<sequence>MDYNHTEQPNMNFQQPNFNPYKRQPNKMATLSLVLGVLTLLSVISIYFIYFALPMGCMSILFAHLSKGDSYRLSPKAVGGMTVSILSIVITVVILVLGFYLAIQLFGLETLMDPDALQQAISDLYNQLSTQLPTTGGGAL</sequence>
<evidence type="ECO:0000256" key="1">
    <source>
        <dbReference type="SAM" id="Phobius"/>
    </source>
</evidence>
<evidence type="ECO:0008006" key="4">
    <source>
        <dbReference type="Google" id="ProtNLM"/>
    </source>
</evidence>
<evidence type="ECO:0000313" key="3">
    <source>
        <dbReference type="Proteomes" id="UP001652461"/>
    </source>
</evidence>
<feature type="transmembrane region" description="Helical" evidence="1">
    <location>
        <begin position="83"/>
        <end position="103"/>
    </location>
</feature>
<keyword evidence="1" id="KW-1133">Transmembrane helix</keyword>
<keyword evidence="1" id="KW-0472">Membrane</keyword>
<protein>
    <recommendedName>
        <fullName evidence="4">DUF4190 domain-containing protein</fullName>
    </recommendedName>
</protein>
<name>A0ABT2S183_9FIRM</name>
<keyword evidence="3" id="KW-1185">Reference proteome</keyword>
<dbReference type="RefSeq" id="WP_158365245.1">
    <property type="nucleotide sequence ID" value="NZ_JAOQKC010000030.1"/>
</dbReference>
<dbReference type="EMBL" id="JAOQKC010000030">
    <property type="protein sequence ID" value="MCU6698358.1"/>
    <property type="molecule type" value="Genomic_DNA"/>
</dbReference>
<organism evidence="2 3">
    <name type="scientific">Laedolimicola ammoniilytica</name>
    <dbReference type="NCBI Taxonomy" id="2981771"/>
    <lineage>
        <taxon>Bacteria</taxon>
        <taxon>Bacillati</taxon>
        <taxon>Bacillota</taxon>
        <taxon>Clostridia</taxon>
        <taxon>Lachnospirales</taxon>
        <taxon>Lachnospiraceae</taxon>
        <taxon>Laedolimicola</taxon>
    </lineage>
</organism>
<keyword evidence="1" id="KW-0812">Transmembrane</keyword>
<proteinExistence type="predicted"/>
<comment type="caution">
    <text evidence="2">The sequence shown here is derived from an EMBL/GenBank/DDBJ whole genome shotgun (WGS) entry which is preliminary data.</text>
</comment>
<feature type="transmembrane region" description="Helical" evidence="1">
    <location>
        <begin position="31"/>
        <end position="63"/>
    </location>
</feature>
<dbReference type="Proteomes" id="UP001652461">
    <property type="component" value="Unassembled WGS sequence"/>
</dbReference>
<reference evidence="2 3" key="1">
    <citation type="journal article" date="2021" name="ISME Commun">
        <title>Automated analysis of genomic sequences facilitates high-throughput and comprehensive description of bacteria.</title>
        <authorList>
            <person name="Hitch T.C.A."/>
        </authorList>
    </citation>
    <scope>NUCLEOTIDE SEQUENCE [LARGE SCALE GENOMIC DNA]</scope>
    <source>
        <strain evidence="2 3">Sanger_04</strain>
    </source>
</reference>
<evidence type="ECO:0000313" key="2">
    <source>
        <dbReference type="EMBL" id="MCU6698358.1"/>
    </source>
</evidence>
<accession>A0ABT2S183</accession>
<gene>
    <name evidence="2" type="ORF">OCV63_15915</name>
</gene>